<dbReference type="SUPFAM" id="SSF52540">
    <property type="entry name" value="P-loop containing nucleoside triphosphate hydrolases"/>
    <property type="match status" value="2"/>
</dbReference>
<evidence type="ECO:0000256" key="13">
    <source>
        <dbReference type="ARBA" id="ARBA00034808"/>
    </source>
</evidence>
<keyword evidence="3" id="KW-0547">Nucleotide-binding</keyword>
<dbReference type="InterPro" id="IPR012340">
    <property type="entry name" value="NA-bd_OB-fold"/>
</dbReference>
<accession>A0A381RRJ3</accession>
<dbReference type="GO" id="GO:0006310">
    <property type="term" value="P:DNA recombination"/>
    <property type="evidence" value="ECO:0007669"/>
    <property type="project" value="UniProtKB-KW"/>
</dbReference>
<dbReference type="InterPro" id="IPR001650">
    <property type="entry name" value="Helicase_C-like"/>
</dbReference>
<evidence type="ECO:0000256" key="11">
    <source>
        <dbReference type="ARBA" id="ARBA00023235"/>
    </source>
</evidence>
<feature type="domain" description="Helicase C-terminal" evidence="18">
    <location>
        <begin position="462"/>
        <end position="621"/>
    </location>
</feature>
<keyword evidence="11" id="KW-0413">Isomerase</keyword>
<dbReference type="InterPro" id="IPR033454">
    <property type="entry name" value="RecG_wedge"/>
</dbReference>
<evidence type="ECO:0000313" key="19">
    <source>
        <dbReference type="EMBL" id="SUZ93689.1"/>
    </source>
</evidence>
<keyword evidence="7" id="KW-0067">ATP-binding</keyword>
<feature type="domain" description="Helicase ATP-binding" evidence="17">
    <location>
        <begin position="282"/>
        <end position="443"/>
    </location>
</feature>
<dbReference type="GO" id="GO:0016787">
    <property type="term" value="F:hydrolase activity"/>
    <property type="evidence" value="ECO:0007669"/>
    <property type="project" value="UniProtKB-KW"/>
</dbReference>
<comment type="catalytic activity">
    <reaction evidence="14">
        <text>ATP + H2O = ADP + phosphate + H(+)</text>
        <dbReference type="Rhea" id="RHEA:13065"/>
        <dbReference type="ChEBI" id="CHEBI:15377"/>
        <dbReference type="ChEBI" id="CHEBI:15378"/>
        <dbReference type="ChEBI" id="CHEBI:30616"/>
        <dbReference type="ChEBI" id="CHEBI:43474"/>
        <dbReference type="ChEBI" id="CHEBI:456216"/>
        <dbReference type="EC" id="5.6.2.4"/>
    </reaction>
</comment>
<dbReference type="EMBL" id="UINC01002168">
    <property type="protein sequence ID" value="SUZ93689.1"/>
    <property type="molecule type" value="Genomic_DNA"/>
</dbReference>
<keyword evidence="9" id="KW-0233">DNA recombination</keyword>
<dbReference type="CDD" id="cd04488">
    <property type="entry name" value="RecG_wedge_OBF"/>
    <property type="match status" value="1"/>
</dbReference>
<evidence type="ECO:0000259" key="17">
    <source>
        <dbReference type="PROSITE" id="PS51192"/>
    </source>
</evidence>
<evidence type="ECO:0000256" key="6">
    <source>
        <dbReference type="ARBA" id="ARBA00022806"/>
    </source>
</evidence>
<keyword evidence="5" id="KW-0378">Hydrolase</keyword>
<keyword evidence="4" id="KW-0227">DNA damage</keyword>
<dbReference type="SUPFAM" id="SSF50249">
    <property type="entry name" value="Nucleic acid-binding proteins"/>
    <property type="match status" value="1"/>
</dbReference>
<dbReference type="PROSITE" id="PS51194">
    <property type="entry name" value="HELICASE_CTER"/>
    <property type="match status" value="1"/>
</dbReference>
<dbReference type="Gene3D" id="2.40.50.140">
    <property type="entry name" value="Nucleic acid-binding proteins"/>
    <property type="match status" value="1"/>
</dbReference>
<dbReference type="GO" id="GO:0006281">
    <property type="term" value="P:DNA repair"/>
    <property type="evidence" value="ECO:0007669"/>
    <property type="project" value="UniProtKB-KW"/>
</dbReference>
<evidence type="ECO:0000256" key="4">
    <source>
        <dbReference type="ARBA" id="ARBA00022763"/>
    </source>
</evidence>
<dbReference type="InterPro" id="IPR014001">
    <property type="entry name" value="Helicase_ATP-bd"/>
</dbReference>
<dbReference type="Gene3D" id="3.40.50.300">
    <property type="entry name" value="P-loop containing nucleotide triphosphate hydrolases"/>
    <property type="match status" value="2"/>
</dbReference>
<dbReference type="GO" id="GO:0043138">
    <property type="term" value="F:3'-5' DNA helicase activity"/>
    <property type="evidence" value="ECO:0007669"/>
    <property type="project" value="UniProtKB-EC"/>
</dbReference>
<dbReference type="SMART" id="SM00490">
    <property type="entry name" value="HELICc"/>
    <property type="match status" value="1"/>
</dbReference>
<evidence type="ECO:0000256" key="7">
    <source>
        <dbReference type="ARBA" id="ARBA00022840"/>
    </source>
</evidence>
<comment type="catalytic activity">
    <reaction evidence="12">
        <text>Couples ATP hydrolysis with the unwinding of duplex DNA by translocating in the 3'-5' direction.</text>
        <dbReference type="EC" id="5.6.2.4"/>
    </reaction>
</comment>
<dbReference type="InterPro" id="IPR011545">
    <property type="entry name" value="DEAD/DEAH_box_helicase_dom"/>
</dbReference>
<dbReference type="EC" id="5.6.2.4" evidence="13"/>
<evidence type="ECO:0000256" key="2">
    <source>
        <dbReference type="ARBA" id="ARBA00017846"/>
    </source>
</evidence>
<evidence type="ECO:0000259" key="18">
    <source>
        <dbReference type="PROSITE" id="PS51194"/>
    </source>
</evidence>
<dbReference type="NCBIfam" id="NF008165">
    <property type="entry name" value="PRK10917.1-3"/>
    <property type="match status" value="1"/>
</dbReference>
<reference evidence="19" key="1">
    <citation type="submission" date="2018-05" db="EMBL/GenBank/DDBJ databases">
        <authorList>
            <person name="Lanie J.A."/>
            <person name="Ng W.-L."/>
            <person name="Kazmierczak K.M."/>
            <person name="Andrzejewski T.M."/>
            <person name="Davidsen T.M."/>
            <person name="Wayne K.J."/>
            <person name="Tettelin H."/>
            <person name="Glass J.I."/>
            <person name="Rusch D."/>
            <person name="Podicherti R."/>
            <person name="Tsui H.-C.T."/>
            <person name="Winkler M.E."/>
        </authorList>
    </citation>
    <scope>NUCLEOTIDE SEQUENCE</scope>
</reference>
<dbReference type="CDD" id="cd17992">
    <property type="entry name" value="DEXHc_RecG"/>
    <property type="match status" value="1"/>
</dbReference>
<evidence type="ECO:0000256" key="3">
    <source>
        <dbReference type="ARBA" id="ARBA00022741"/>
    </source>
</evidence>
<feature type="non-terminal residue" evidence="19">
    <location>
        <position position="1"/>
    </location>
</feature>
<keyword evidence="6" id="KW-0347">Helicase</keyword>
<sequence>VSEYNSDLNTPIQYIKSVGPKRAEALNNASIHTVNDLLHYYPRRYLDRSTVKSIKDIQINDEVTIIGNVEVCGERRTRKGKLFQAVLSDGTGLTTLVWFNGVKYIKNSIKKGDRLAVHGKIEFYNGLQIVHPDYDKLDSDADPLNTGAIIALYPLSAELKRAKLEHRSFRRIINSIDSFILSVTDHLDESITKEEGLISLRKALNGIHFPKSNRDLKASIQRLKFDEHFFLQLLMFLRKSYSKKISTKSLTESGPQVNMIIDELGFELTGAQKRVIQEITNDMAKHNSMNRLLQGDVGSGKTIVAVIAAVTAVTNGVQVAIMAPTEILAHQHYKSFTKQLNKVHINCALLVGKQKTADRKQILSAIENGMINVVVGTHALIQKDVKFNNLGFIVVDEQHRFGVVQRGDLLEKGLHPHLLAMTATPIPRTMAITYHGDMDLSIIDEMPKNRMAVTTKVVNENRMVKVYKFIVDEIAAGRQCMVVYPLVKETEKSDLAAATEGFEKLEKQFNSLNVGLIHGRIKKADKDGIMESFAKNEINILVATTVIEVGIDVPNASVMLVEHAERFGLTQLHQLRGRVGRGSAKSYCILVERNVTPMSRSRLTIMENTNDGFIIADEDLKMRGPGKFFSTEQSGFFRYKIADMVNDGPIIRRARKAAKKIVKLDPLLEKHFLMKERLLKEYAQYLDTVNIT</sequence>
<dbReference type="Pfam" id="PF19833">
    <property type="entry name" value="RecG_dom3_C"/>
    <property type="match status" value="1"/>
</dbReference>
<protein>
    <recommendedName>
        <fullName evidence="2">ATP-dependent DNA helicase RecG</fullName>
        <ecNumber evidence="13">5.6.2.4</ecNumber>
    </recommendedName>
    <alternativeName>
        <fullName evidence="15">DNA branch migration protein RecG</fullName>
    </alternativeName>
    <alternativeName>
        <fullName evidence="16">Probable DNA 3'-5' helicase RecG</fullName>
    </alternativeName>
</protein>
<name>A0A381RRJ3_9ZZZZ</name>
<evidence type="ECO:0000256" key="14">
    <source>
        <dbReference type="ARBA" id="ARBA00048988"/>
    </source>
</evidence>
<evidence type="ECO:0000256" key="15">
    <source>
        <dbReference type="ARBA" id="ARBA00049803"/>
    </source>
</evidence>
<dbReference type="NCBIfam" id="NF008168">
    <property type="entry name" value="PRK10917.2-2"/>
    <property type="match status" value="1"/>
</dbReference>
<keyword evidence="8" id="KW-0238">DNA-binding</keyword>
<dbReference type="Pfam" id="PF17191">
    <property type="entry name" value="RecG_wedge"/>
    <property type="match status" value="1"/>
</dbReference>
<dbReference type="InterPro" id="IPR045562">
    <property type="entry name" value="RecG_dom3_C"/>
</dbReference>
<dbReference type="InterPro" id="IPR047112">
    <property type="entry name" value="RecG/Mfd"/>
</dbReference>
<dbReference type="SMART" id="SM00487">
    <property type="entry name" value="DEXDc"/>
    <property type="match status" value="1"/>
</dbReference>
<evidence type="ECO:0000256" key="5">
    <source>
        <dbReference type="ARBA" id="ARBA00022801"/>
    </source>
</evidence>
<dbReference type="GO" id="GO:0005524">
    <property type="term" value="F:ATP binding"/>
    <property type="evidence" value="ECO:0007669"/>
    <property type="project" value="UniProtKB-KW"/>
</dbReference>
<dbReference type="Pfam" id="PF00270">
    <property type="entry name" value="DEAD"/>
    <property type="match status" value="1"/>
</dbReference>
<dbReference type="PROSITE" id="PS51192">
    <property type="entry name" value="HELICASE_ATP_BIND_1"/>
    <property type="match status" value="1"/>
</dbReference>
<dbReference type="Pfam" id="PF00271">
    <property type="entry name" value="Helicase_C"/>
    <property type="match status" value="1"/>
</dbReference>
<evidence type="ECO:0000256" key="8">
    <source>
        <dbReference type="ARBA" id="ARBA00023125"/>
    </source>
</evidence>
<dbReference type="InterPro" id="IPR004609">
    <property type="entry name" value="ATP-dep_DNA_helicase_RecG"/>
</dbReference>
<dbReference type="PANTHER" id="PTHR47964">
    <property type="entry name" value="ATP-DEPENDENT DNA HELICASE HOMOLOG RECG, CHLOROPLASTIC"/>
    <property type="match status" value="1"/>
</dbReference>
<evidence type="ECO:0000256" key="12">
    <source>
        <dbReference type="ARBA" id="ARBA00034617"/>
    </source>
</evidence>
<gene>
    <name evidence="19" type="ORF">METZ01_LOCUS46543</name>
</gene>
<dbReference type="PANTHER" id="PTHR47964:SF1">
    <property type="entry name" value="ATP-DEPENDENT DNA HELICASE HOMOLOG RECG, CHLOROPLASTIC"/>
    <property type="match status" value="1"/>
</dbReference>
<evidence type="ECO:0000256" key="1">
    <source>
        <dbReference type="ARBA" id="ARBA00007504"/>
    </source>
</evidence>
<evidence type="ECO:0000256" key="9">
    <source>
        <dbReference type="ARBA" id="ARBA00023172"/>
    </source>
</evidence>
<dbReference type="InterPro" id="IPR027417">
    <property type="entry name" value="P-loop_NTPase"/>
</dbReference>
<comment type="similarity">
    <text evidence="1">Belongs to the helicase family. RecG subfamily.</text>
</comment>
<dbReference type="AlphaFoldDB" id="A0A381RRJ3"/>
<keyword evidence="10" id="KW-0234">DNA repair</keyword>
<proteinExistence type="inferred from homology"/>
<organism evidence="19">
    <name type="scientific">marine metagenome</name>
    <dbReference type="NCBI Taxonomy" id="408172"/>
    <lineage>
        <taxon>unclassified sequences</taxon>
        <taxon>metagenomes</taxon>
        <taxon>ecological metagenomes</taxon>
    </lineage>
</organism>
<dbReference type="NCBIfam" id="TIGR00643">
    <property type="entry name" value="recG"/>
    <property type="match status" value="1"/>
</dbReference>
<evidence type="ECO:0000256" key="10">
    <source>
        <dbReference type="ARBA" id="ARBA00023204"/>
    </source>
</evidence>
<dbReference type="GO" id="GO:0003677">
    <property type="term" value="F:DNA binding"/>
    <property type="evidence" value="ECO:0007669"/>
    <property type="project" value="UniProtKB-KW"/>
</dbReference>
<evidence type="ECO:0000256" key="16">
    <source>
        <dbReference type="ARBA" id="ARBA00049819"/>
    </source>
</evidence>